<dbReference type="SUPFAM" id="SSF55073">
    <property type="entry name" value="Nucleotide cyclase"/>
    <property type="match status" value="1"/>
</dbReference>
<gene>
    <name evidence="1" type="ORF">SPV1_03748</name>
</gene>
<sequence>MFCDLRDSTDILLNFEQGMYRNNSDSQEQEFTYDKFILDVHKTSYEYLYLGHNKTHTEIYGDGLMAIFPEDNTKYILENIYRLTGRMRVYNESTDAGVTRPNIDVGFGITVGDIALVYYYLDQRNHPIGIGVHEAARIEGMSKFYDARILISESFFNSAEVYIKGDARFSWRFIDRVRLKNFREPVALYELLVDNDPRFDKKMNSIPYYSEAYDLFCKREWVAAKALFLKVYRDFGLGIGRVMADRCDQLSQHPPASDWDGVWDLKDK</sequence>
<accession>Q0F3P1</accession>
<dbReference type="EMBL" id="AATS01000001">
    <property type="protein sequence ID" value="EAU55900.1"/>
    <property type="molecule type" value="Genomic_DNA"/>
</dbReference>
<name>Q0F3P1_9PROT</name>
<evidence type="ECO:0000313" key="1">
    <source>
        <dbReference type="EMBL" id="EAU55900.1"/>
    </source>
</evidence>
<dbReference type="Gene3D" id="3.30.70.1230">
    <property type="entry name" value="Nucleotide cyclase"/>
    <property type="match status" value="1"/>
</dbReference>
<dbReference type="InterPro" id="IPR029787">
    <property type="entry name" value="Nucleotide_cyclase"/>
</dbReference>
<dbReference type="Proteomes" id="UP000005297">
    <property type="component" value="Unassembled WGS sequence"/>
</dbReference>
<keyword evidence="2" id="KW-1185">Reference proteome</keyword>
<reference evidence="1 2" key="1">
    <citation type="submission" date="2006-09" db="EMBL/GenBank/DDBJ databases">
        <authorList>
            <person name="Emerson D."/>
            <person name="Ferriera S."/>
            <person name="Johnson J."/>
            <person name="Kravitz S."/>
            <person name="Halpern A."/>
            <person name="Remington K."/>
            <person name="Beeson K."/>
            <person name="Tran B."/>
            <person name="Rogers Y.-H."/>
            <person name="Friedman R."/>
            <person name="Venter J.C."/>
        </authorList>
    </citation>
    <scope>NUCLEOTIDE SEQUENCE [LARGE SCALE GENOMIC DNA]</scope>
    <source>
        <strain evidence="1 2">PV-1</strain>
    </source>
</reference>
<dbReference type="eggNOG" id="COG2114">
    <property type="taxonomic scope" value="Bacteria"/>
</dbReference>
<dbReference type="InParanoid" id="Q0F3P1"/>
<dbReference type="RefSeq" id="WP_009851046.1">
    <property type="nucleotide sequence ID" value="NZ_DS022295.1"/>
</dbReference>
<proteinExistence type="predicted"/>
<comment type="caution">
    <text evidence="1">The sequence shown here is derived from an EMBL/GenBank/DDBJ whole genome shotgun (WGS) entry which is preliminary data.</text>
</comment>
<dbReference type="AlphaFoldDB" id="Q0F3P1"/>
<dbReference type="STRING" id="314344.AL013_03855"/>
<dbReference type="HOGENOM" id="CLU_986115_0_0_0"/>
<organism evidence="1 2">
    <name type="scientific">Mariprofundus ferrooxydans PV-1</name>
    <dbReference type="NCBI Taxonomy" id="314345"/>
    <lineage>
        <taxon>Bacteria</taxon>
        <taxon>Pseudomonadati</taxon>
        <taxon>Pseudomonadota</taxon>
        <taxon>Candidatius Mariprofundia</taxon>
        <taxon>Mariprofundales</taxon>
        <taxon>Mariprofundaceae</taxon>
        <taxon>Mariprofundus</taxon>
    </lineage>
</organism>
<evidence type="ECO:0000313" key="2">
    <source>
        <dbReference type="Proteomes" id="UP000005297"/>
    </source>
</evidence>
<protein>
    <submittedName>
        <fullName evidence="1">Adenylate cyclase</fullName>
    </submittedName>
</protein>